<sequence length="170" mass="20157">MKKITTIIIILILIFSFTRKPGNEWKNKSELIGTWVNLERDEKGYLIYDPCDGNNNYITITENNVIYDLGHEGPNSLKINSVKILNTLNEIEFLGIHEFYTIKSIMKIIDFDKKLYLLKWELTPKNNSNDIRMGKMMMTRKEYEKDFRFIDNPCDYGKVPEKKFLPIEYD</sequence>
<organism evidence="1 2">
    <name type="scientific">Paucihalobacter ruber</name>
    <dbReference type="NCBI Taxonomy" id="2567861"/>
    <lineage>
        <taxon>Bacteria</taxon>
        <taxon>Pseudomonadati</taxon>
        <taxon>Bacteroidota</taxon>
        <taxon>Flavobacteriia</taxon>
        <taxon>Flavobacteriales</taxon>
        <taxon>Flavobacteriaceae</taxon>
        <taxon>Paucihalobacter</taxon>
    </lineage>
</organism>
<dbReference type="EMBL" id="VHIQ01000001">
    <property type="protein sequence ID" value="TPV35346.1"/>
    <property type="molecule type" value="Genomic_DNA"/>
</dbReference>
<comment type="caution">
    <text evidence="1">The sequence shown here is derived from an EMBL/GenBank/DDBJ whole genome shotgun (WGS) entry which is preliminary data.</text>
</comment>
<name>A0A506PN78_9FLAO</name>
<evidence type="ECO:0000313" key="1">
    <source>
        <dbReference type="EMBL" id="TPV35346.1"/>
    </source>
</evidence>
<proteinExistence type="predicted"/>
<dbReference type="OrthoDB" id="1452359at2"/>
<dbReference type="RefSeq" id="WP_140988355.1">
    <property type="nucleotide sequence ID" value="NZ_VHIQ01000001.1"/>
</dbReference>
<reference evidence="1 2" key="1">
    <citation type="submission" date="2019-06" db="EMBL/GenBank/DDBJ databases">
        <title>Flavobacteriaceae Paucihalobacterium erythroidium CWB-1, complete genome.</title>
        <authorList>
            <person name="Wu S."/>
        </authorList>
    </citation>
    <scope>NUCLEOTIDE SEQUENCE [LARGE SCALE GENOMIC DNA]</scope>
    <source>
        <strain evidence="1 2">CWB-1</strain>
    </source>
</reference>
<keyword evidence="2" id="KW-1185">Reference proteome</keyword>
<accession>A0A506PN78</accession>
<protein>
    <submittedName>
        <fullName evidence="1">Uncharacterized protein</fullName>
    </submittedName>
</protein>
<gene>
    <name evidence="1" type="ORF">FJ651_00030</name>
</gene>
<dbReference type="AlphaFoldDB" id="A0A506PN78"/>
<evidence type="ECO:0000313" key="2">
    <source>
        <dbReference type="Proteomes" id="UP000317332"/>
    </source>
</evidence>
<dbReference type="Proteomes" id="UP000317332">
    <property type="component" value="Unassembled WGS sequence"/>
</dbReference>